<dbReference type="PANTHER" id="PTHR10559:SF18">
    <property type="entry name" value="TRANSCOBALAMIN II"/>
    <property type="match status" value="1"/>
</dbReference>
<keyword evidence="3" id="KW-1185">Reference proteome</keyword>
<dbReference type="InterPro" id="IPR036439">
    <property type="entry name" value="Dockerin_dom_sf"/>
</dbReference>
<accession>H1Z045</accession>
<dbReference type="HOGENOM" id="CLU_385721_0_0_2"/>
<dbReference type="InParanoid" id="H1Z045"/>
<reference evidence="2 3" key="1">
    <citation type="submission" date="2011-10" db="EMBL/GenBank/DDBJ databases">
        <title>The Improved High-Quality Draft genome of Methanoplanus limicola DSM 2279.</title>
        <authorList>
            <consortium name="US DOE Joint Genome Institute (JGI-PGF)"/>
            <person name="Lucas S."/>
            <person name="Copeland A."/>
            <person name="Lapidus A."/>
            <person name="Glavina del Rio T."/>
            <person name="Dalin E."/>
            <person name="Tice H."/>
            <person name="Bruce D."/>
            <person name="Goodwin L."/>
            <person name="Pitluck S."/>
            <person name="Peters L."/>
            <person name="Mikhailova N."/>
            <person name="Lu M."/>
            <person name="Kyrpides N."/>
            <person name="Mavromatis K."/>
            <person name="Ivanova N."/>
            <person name="Markowitz V."/>
            <person name="Cheng J.-F."/>
            <person name="Hugenholtz P."/>
            <person name="Woyke T."/>
            <person name="Wu D."/>
            <person name="Wirth R."/>
            <person name="Brambilla E.-M."/>
            <person name="Klenk H.-P."/>
            <person name="Eisen J.A."/>
        </authorList>
    </citation>
    <scope>NUCLEOTIDE SEQUENCE [LARGE SCALE GENOMIC DNA]</scope>
    <source>
        <strain evidence="2 3">DSM 2279</strain>
    </source>
</reference>
<dbReference type="Gene3D" id="2.170.130.30">
    <property type="match status" value="3"/>
</dbReference>
<feature type="domain" description="Transcobalamin-like C-terminal" evidence="1">
    <location>
        <begin position="170"/>
        <end position="220"/>
    </location>
</feature>
<dbReference type="InterPro" id="IPR027954">
    <property type="entry name" value="Transcobalamin-like_C"/>
</dbReference>
<dbReference type="AlphaFoldDB" id="H1Z045"/>
<gene>
    <name evidence="2" type="ORF">Metlim_2052</name>
</gene>
<sequence length="716" mass="78373">MNLKFLKLLSGLVVALCLVTIVSAGTGIADGTDSIVGSTPEVMPVTDMYGAPEEATENITEKSPAVTDEVNLIPIEDDSAKYDVTEEEMREELSLLSETEPETTEIVIEESDFNWDGRAVLVKGHNFKYSPTNDPTAEYDVNATSDLAALEIVAEENSFEFYTSDSGYEKYRTFSLTGISDVNNTADWSYYWAIYVNGVSAPMGFSGNILEDGDLLQFCYGYSNYTAGIFPSPTSFTNIVNITVDVHENFNYEGEVSLTRSPDFKYSPTDDPTAEYDVNATSDLAALKAAGENGGFNFYTSDSGYETYKTFSLNGIGDLNNEADWSYYWSIYINGESAPMGLSGNILEDGDLLQFCYGYSDYTEGIFPTPTTFDSIVNLTVSVHDDFNWEGEIILKKGPDFNFSATTNPSEVYIVNATSDLAALKAAAEKGAFEFYTDDSWYETYGSFTLTGIDDVNNTAKWGYYWAIFINGEAADMGLSGNILNDGDLLQFCYGYSSWTEGIFPSPSSFTNIVNITVDVEDYSSMAMLIPSKTLMEDTPYTTQISVANITDASGLSTFLTWNPDVIDILNVTANSSVFSGSAIYLNLTDGYAEVALTNTDGLTTGTPAPVFDVYFRSKKGLHQETILLGTGTQYSDKSFINHTLPCEDGIFRIERVKGDFNGNGFVDIGDVSRVAYMVADKTLVDMEADFNENGRIDVGDAAAIAWYLIGKTGVI</sequence>
<dbReference type="STRING" id="937775.Metlim_2052"/>
<dbReference type="InterPro" id="IPR051588">
    <property type="entry name" value="Cobalamin_Transport"/>
</dbReference>
<dbReference type="GO" id="GO:0015889">
    <property type="term" value="P:cobalamin transport"/>
    <property type="evidence" value="ECO:0007669"/>
    <property type="project" value="TreeGrafter"/>
</dbReference>
<dbReference type="PROSITE" id="PS00018">
    <property type="entry name" value="EF_HAND_1"/>
    <property type="match status" value="1"/>
</dbReference>
<dbReference type="GO" id="GO:0000272">
    <property type="term" value="P:polysaccharide catabolic process"/>
    <property type="evidence" value="ECO:0007669"/>
    <property type="project" value="InterPro"/>
</dbReference>
<dbReference type="Proteomes" id="UP000005741">
    <property type="component" value="Chromosome"/>
</dbReference>
<organism evidence="2 3">
    <name type="scientific">Methanoplanus limicola DSM 2279</name>
    <dbReference type="NCBI Taxonomy" id="937775"/>
    <lineage>
        <taxon>Archaea</taxon>
        <taxon>Methanobacteriati</taxon>
        <taxon>Methanobacteriota</taxon>
        <taxon>Stenosarchaea group</taxon>
        <taxon>Methanomicrobia</taxon>
        <taxon>Methanomicrobiales</taxon>
        <taxon>Methanomicrobiaceae</taxon>
        <taxon>Methanoplanus</taxon>
    </lineage>
</organism>
<dbReference type="InterPro" id="IPR018247">
    <property type="entry name" value="EF_Hand_1_Ca_BS"/>
</dbReference>
<feature type="domain" description="Transcobalamin-like C-terminal" evidence="1">
    <location>
        <begin position="312"/>
        <end position="357"/>
    </location>
</feature>
<evidence type="ECO:0000313" key="2">
    <source>
        <dbReference type="EMBL" id="EHQ36137.1"/>
    </source>
</evidence>
<name>H1Z045_9EURY</name>
<dbReference type="EMBL" id="CM001436">
    <property type="protein sequence ID" value="EHQ36137.1"/>
    <property type="molecule type" value="Genomic_DNA"/>
</dbReference>
<evidence type="ECO:0000259" key="1">
    <source>
        <dbReference type="Pfam" id="PF14478"/>
    </source>
</evidence>
<proteinExistence type="predicted"/>
<dbReference type="GO" id="GO:0031419">
    <property type="term" value="F:cobalamin binding"/>
    <property type="evidence" value="ECO:0007669"/>
    <property type="project" value="TreeGrafter"/>
</dbReference>
<protein>
    <recommendedName>
        <fullName evidence="1">Transcobalamin-like C-terminal domain-containing protein</fullName>
    </recommendedName>
</protein>
<evidence type="ECO:0000313" key="3">
    <source>
        <dbReference type="Proteomes" id="UP000005741"/>
    </source>
</evidence>
<dbReference type="OrthoDB" id="50161at2157"/>
<dbReference type="Gene3D" id="1.10.1330.10">
    <property type="entry name" value="Dockerin domain"/>
    <property type="match status" value="1"/>
</dbReference>
<dbReference type="SUPFAM" id="SSF63446">
    <property type="entry name" value="Type I dockerin domain"/>
    <property type="match status" value="1"/>
</dbReference>
<dbReference type="RefSeq" id="WP_004078390.1">
    <property type="nucleotide sequence ID" value="NZ_CM001436.1"/>
</dbReference>
<dbReference type="PANTHER" id="PTHR10559">
    <property type="entry name" value="TRANSCOBALAMIN-1/GASTRIC INTRINSIC FACTOR"/>
    <property type="match status" value="1"/>
</dbReference>
<dbReference type="Pfam" id="PF14478">
    <property type="entry name" value="DUF4430"/>
    <property type="match status" value="3"/>
</dbReference>
<feature type="domain" description="Transcobalamin-like C-terminal" evidence="1">
    <location>
        <begin position="445"/>
        <end position="494"/>
    </location>
</feature>
<dbReference type="GO" id="GO:0005615">
    <property type="term" value="C:extracellular space"/>
    <property type="evidence" value="ECO:0007669"/>
    <property type="project" value="TreeGrafter"/>
</dbReference>